<dbReference type="Pfam" id="PF00296">
    <property type="entry name" value="Bac_luciferase"/>
    <property type="match status" value="1"/>
</dbReference>
<feature type="domain" description="Luciferase-like" evidence="2">
    <location>
        <begin position="17"/>
        <end position="128"/>
    </location>
</feature>
<dbReference type="InterPro" id="IPR011251">
    <property type="entry name" value="Luciferase-like_dom"/>
</dbReference>
<evidence type="ECO:0000313" key="4">
    <source>
        <dbReference type="Proteomes" id="UP001597145"/>
    </source>
</evidence>
<dbReference type="Gene3D" id="3.20.20.30">
    <property type="entry name" value="Luciferase-like domain"/>
    <property type="match status" value="1"/>
</dbReference>
<sequence>MRLGTIGVWAPQLRSRDQAKVRDRAAYLEGLGYGAVWVPGGAGGDLFADVDAALEATREIVVATGVLNIWMHDAADTAAWHAGTRRRNPGRMLLGLGASHASIVETVAGRPYVKPLSALRRYLDALDAAPEPVPAGQRVLAALGPRMLELAGERSLGAHPYLTGAEHTRLARQALGPGPMLAPELKVVLDTDPERARAVARTHLGPYLDLPNYSRNLLRTGFDQADLDDGGSDRLVDGVVAWGDAETIVRRAQEHVDAGADHVCVQVLTADRRDVPLDAWRELAPALLGGVAPSQRAS</sequence>
<organism evidence="3 4">
    <name type="scientific">Pseudonocardia aurantiaca</name>
    <dbReference type="NCBI Taxonomy" id="75290"/>
    <lineage>
        <taxon>Bacteria</taxon>
        <taxon>Bacillati</taxon>
        <taxon>Actinomycetota</taxon>
        <taxon>Actinomycetes</taxon>
        <taxon>Pseudonocardiales</taxon>
        <taxon>Pseudonocardiaceae</taxon>
        <taxon>Pseudonocardia</taxon>
    </lineage>
</organism>
<dbReference type="EC" id="1.-.-.-" evidence="3"/>
<proteinExistence type="predicted"/>
<dbReference type="RefSeq" id="WP_343978838.1">
    <property type="nucleotide sequence ID" value="NZ_BAAAJG010000010.1"/>
</dbReference>
<dbReference type="InterPro" id="IPR019922">
    <property type="entry name" value="Lucif-like_OxRdatse_MSMEG_4141"/>
</dbReference>
<dbReference type="GO" id="GO:0016491">
    <property type="term" value="F:oxidoreductase activity"/>
    <property type="evidence" value="ECO:0007669"/>
    <property type="project" value="UniProtKB-KW"/>
</dbReference>
<dbReference type="NCBIfam" id="TIGR03620">
    <property type="entry name" value="F420_MSMEG_4141"/>
    <property type="match status" value="1"/>
</dbReference>
<protein>
    <submittedName>
        <fullName evidence="3">LLM class F420-dependent oxidoreductase</fullName>
        <ecNumber evidence="3">1.-.-.-</ecNumber>
    </submittedName>
</protein>
<dbReference type="Proteomes" id="UP001597145">
    <property type="component" value="Unassembled WGS sequence"/>
</dbReference>
<gene>
    <name evidence="3" type="ORF">ACFSCY_18750</name>
</gene>
<evidence type="ECO:0000313" key="3">
    <source>
        <dbReference type="EMBL" id="MFD1531480.1"/>
    </source>
</evidence>
<dbReference type="InterPro" id="IPR050564">
    <property type="entry name" value="F420-G6PD/mer"/>
</dbReference>
<reference evidence="4" key="1">
    <citation type="journal article" date="2019" name="Int. J. Syst. Evol. Microbiol.">
        <title>The Global Catalogue of Microorganisms (GCM) 10K type strain sequencing project: providing services to taxonomists for standard genome sequencing and annotation.</title>
        <authorList>
            <consortium name="The Broad Institute Genomics Platform"/>
            <consortium name="The Broad Institute Genome Sequencing Center for Infectious Disease"/>
            <person name="Wu L."/>
            <person name="Ma J."/>
        </authorList>
    </citation>
    <scope>NUCLEOTIDE SEQUENCE [LARGE SCALE GENOMIC DNA]</scope>
    <source>
        <strain evidence="4">JCM 12165</strain>
    </source>
</reference>
<evidence type="ECO:0000256" key="1">
    <source>
        <dbReference type="ARBA" id="ARBA00023002"/>
    </source>
</evidence>
<name>A0ABW4FLK2_9PSEU</name>
<dbReference type="InterPro" id="IPR036661">
    <property type="entry name" value="Luciferase-like_sf"/>
</dbReference>
<dbReference type="PANTHER" id="PTHR43244">
    <property type="match status" value="1"/>
</dbReference>
<dbReference type="PANTHER" id="PTHR43244:SF1">
    <property type="entry name" value="5,10-METHYLENETETRAHYDROMETHANOPTERIN REDUCTASE"/>
    <property type="match status" value="1"/>
</dbReference>
<keyword evidence="1 3" id="KW-0560">Oxidoreductase</keyword>
<evidence type="ECO:0000259" key="2">
    <source>
        <dbReference type="Pfam" id="PF00296"/>
    </source>
</evidence>
<keyword evidence="4" id="KW-1185">Reference proteome</keyword>
<accession>A0ABW4FLK2</accession>
<dbReference type="EMBL" id="JBHUCP010000012">
    <property type="protein sequence ID" value="MFD1531480.1"/>
    <property type="molecule type" value="Genomic_DNA"/>
</dbReference>
<comment type="caution">
    <text evidence="3">The sequence shown here is derived from an EMBL/GenBank/DDBJ whole genome shotgun (WGS) entry which is preliminary data.</text>
</comment>
<dbReference type="SUPFAM" id="SSF51679">
    <property type="entry name" value="Bacterial luciferase-like"/>
    <property type="match status" value="1"/>
</dbReference>